<feature type="binding site" evidence="8">
    <location>
        <position position="405"/>
    </location>
    <ligand>
        <name>[4Fe-4S] cluster</name>
        <dbReference type="ChEBI" id="CHEBI:49883"/>
        <label>3</label>
    </ligand>
</feature>
<dbReference type="PANTHER" id="PTHR30109:SF6">
    <property type="entry name" value="ACETYL-COA DECARBONYLASE_SYNTHASE COMPLEX SUBUNIT ALPHA"/>
    <property type="match status" value="1"/>
</dbReference>
<feature type="binding site" evidence="8">
    <location>
        <position position="70"/>
    </location>
    <ligand>
        <name>[4Fe-4S] cluster</name>
        <dbReference type="ChEBI" id="CHEBI:49883"/>
        <label>1</label>
        <note>ligand shared between dimeric partners</note>
    </ligand>
</feature>
<comment type="cofactor">
    <cofactor evidence="8">
        <name>[4Fe-4S] cluster</name>
        <dbReference type="ChEBI" id="CHEBI:49883"/>
    </cofactor>
    <text evidence="8">Binds 7 [4Fe-4S] clusters per heterotetramer.</text>
</comment>
<dbReference type="GO" id="GO:0042542">
    <property type="term" value="P:response to hydrogen peroxide"/>
    <property type="evidence" value="ECO:0007669"/>
    <property type="project" value="TreeGrafter"/>
</dbReference>
<dbReference type="GO" id="GO:0016151">
    <property type="term" value="F:nickel cation binding"/>
    <property type="evidence" value="ECO:0007669"/>
    <property type="project" value="UniProtKB-UniRule"/>
</dbReference>
<keyword evidence="6 8" id="KW-0408">Iron</keyword>
<reference evidence="11" key="1">
    <citation type="submission" date="2019-01" db="EMBL/GenBank/DDBJ databases">
        <title>Anaerobic oxidation of ethane by archaea from a marine hydrocarbon seep.</title>
        <authorList>
            <person name="Musat F."/>
        </authorList>
    </citation>
    <scope>NUCLEOTIDE SEQUENCE [LARGE SCALE GENOMIC DNA]</scope>
</reference>
<dbReference type="InterPro" id="IPR004137">
    <property type="entry name" value="HCP/CODH"/>
</dbReference>
<dbReference type="GO" id="GO:0005506">
    <property type="term" value="F:iron ion binding"/>
    <property type="evidence" value="ECO:0007669"/>
    <property type="project" value="UniProtKB-UniRule"/>
</dbReference>
<dbReference type="InterPro" id="IPR016099">
    <property type="entry name" value="Prismane-like_a/b-sand"/>
</dbReference>
<keyword evidence="2 8" id="KW-0533">Nickel</keyword>
<feature type="binding site" evidence="8">
    <location>
        <position position="87"/>
    </location>
    <ligand>
        <name>[4Fe-4S] cluster</name>
        <dbReference type="ChEBI" id="CHEBI:49883"/>
        <label>2</label>
    </ligand>
</feature>
<keyword evidence="7 8" id="KW-0411">Iron-sulfur</keyword>
<dbReference type="GO" id="GO:0051539">
    <property type="term" value="F:4 iron, 4 sulfur cluster binding"/>
    <property type="evidence" value="ECO:0007669"/>
    <property type="project" value="UniProtKB-KW"/>
</dbReference>
<evidence type="ECO:0000256" key="8">
    <source>
        <dbReference type="HAMAP-Rule" id="MF_01137"/>
    </source>
</evidence>
<dbReference type="Pfam" id="PF03063">
    <property type="entry name" value="Prismane"/>
    <property type="match status" value="2"/>
</dbReference>
<protein>
    <recommendedName>
        <fullName evidence="8">Acetyl-CoA decarbonylase/synthase complex subunit alpha</fullName>
        <shortName evidence="8">ACDS complex subunit alpha</shortName>
        <ecNumber evidence="8">1.2.7.4</ecNumber>
    </recommendedName>
    <alternativeName>
        <fullName evidence="8">ACDS complex carbon monoxide dehydrogenase subunit alpha</fullName>
        <shortName evidence="8">ACDS CODH subunit alpha</shortName>
    </alternativeName>
</protein>
<feature type="binding site" evidence="8">
    <location>
        <position position="538"/>
    </location>
    <ligand>
        <name>[Ni-4Fe-4S] cluster</name>
        <dbReference type="ChEBI" id="CHEBI:47739"/>
    </ligand>
</feature>
<dbReference type="GO" id="GO:0004601">
    <property type="term" value="F:peroxidase activity"/>
    <property type="evidence" value="ECO:0007669"/>
    <property type="project" value="TreeGrafter"/>
</dbReference>
<keyword evidence="5 8" id="KW-0560">Oxidoreductase</keyword>
<accession>A0A8B3S2I7</accession>
<feature type="binding site" evidence="8">
    <location>
        <position position="413"/>
    </location>
    <ligand>
        <name>[4Fe-4S] cluster</name>
        <dbReference type="ChEBI" id="CHEBI:49883"/>
        <label>4</label>
    </ligand>
</feature>
<dbReference type="EMBL" id="RPGO01000024">
    <property type="protein sequence ID" value="RZB30944.1"/>
    <property type="molecule type" value="Genomic_DNA"/>
</dbReference>
<dbReference type="SUPFAM" id="SSF56821">
    <property type="entry name" value="Prismane protein-like"/>
    <property type="match status" value="1"/>
</dbReference>
<keyword evidence="1 8" id="KW-0004">4Fe-4S</keyword>
<comment type="subunit">
    <text evidence="8">Heterotetramer of two alpha and two epsilon subunits. The ACDS complex is made up of alpha, epsilon, beta, gamma and delta subunits with a probable stoichiometry of (alpha(2)epsilon(2))(4)-beta(8)-(gamma(1)delta(1))(8).</text>
</comment>
<feature type="binding site" evidence="8">
    <location>
        <position position="402"/>
    </location>
    <ligand>
        <name>[4Fe-4S] cluster</name>
        <dbReference type="ChEBI" id="CHEBI:49883"/>
        <label>3</label>
    </ligand>
</feature>
<feature type="binding site" evidence="8">
    <location>
        <position position="66"/>
    </location>
    <ligand>
        <name>[4Fe-4S] cluster</name>
        <dbReference type="ChEBI" id="CHEBI:49883"/>
        <label>1</label>
        <note>ligand shared between dimeric partners</note>
    </ligand>
</feature>
<evidence type="ECO:0000313" key="10">
    <source>
        <dbReference type="EMBL" id="RZB30944.1"/>
    </source>
</evidence>
<comment type="similarity">
    <text evidence="8">Belongs to the Ni-containing carbon monoxide dehydrogenase family.</text>
</comment>
<comment type="catalytic activity">
    <reaction evidence="8">
        <text>CO + 2 oxidized [2Fe-2S]-[ferredoxin] + H2O = 2 reduced [2Fe-2S]-[ferredoxin] + CO2 + 2 H(+)</text>
        <dbReference type="Rhea" id="RHEA:21040"/>
        <dbReference type="Rhea" id="RHEA-COMP:10000"/>
        <dbReference type="Rhea" id="RHEA-COMP:10001"/>
        <dbReference type="ChEBI" id="CHEBI:15377"/>
        <dbReference type="ChEBI" id="CHEBI:15378"/>
        <dbReference type="ChEBI" id="CHEBI:16526"/>
        <dbReference type="ChEBI" id="CHEBI:17245"/>
        <dbReference type="ChEBI" id="CHEBI:33737"/>
        <dbReference type="ChEBI" id="CHEBI:33738"/>
        <dbReference type="EC" id="1.2.7.4"/>
    </reaction>
</comment>
<evidence type="ECO:0000256" key="2">
    <source>
        <dbReference type="ARBA" id="ARBA00022596"/>
    </source>
</evidence>
<dbReference type="HAMAP" id="MF_01137">
    <property type="entry name" value="CdhA"/>
    <property type="match status" value="1"/>
</dbReference>
<dbReference type="CDD" id="cd01916">
    <property type="entry name" value="ACS_1"/>
    <property type="match status" value="1"/>
</dbReference>
<feature type="binding site" evidence="8">
    <location>
        <position position="509"/>
    </location>
    <ligand>
        <name>[Ni-4Fe-4S] cluster</name>
        <dbReference type="ChEBI" id="CHEBI:47739"/>
    </ligand>
</feature>
<feature type="binding site" evidence="8">
    <location>
        <position position="310"/>
    </location>
    <ligand>
        <name>[Ni-4Fe-4S] cluster</name>
        <dbReference type="ChEBI" id="CHEBI:47739"/>
    </ligand>
</feature>
<feature type="binding site" evidence="8">
    <location>
        <position position="72"/>
    </location>
    <ligand>
        <name>[4Fe-4S] cluster</name>
        <dbReference type="ChEBI" id="CHEBI:49883"/>
        <label>2</label>
    </ligand>
</feature>
<sequence length="793" mass="86883">MEELNIAPSKIEIEALKNVVINIGGIEEEEEEWETMGPTPMPGIADLRNWDYKLLERYKPFYAPYCEMCCFCTFGKCDLTGGKKGACGLGMAAQQARFVTIACLIGCSAHTAHGRHLLRKVLKIVGDREINMGTGINIEAPLTRLITGIKPEKLSDFIPVLEYLEEQIAQLLDSTHTGQEGSNLDYESKAYHAGMLDSLGKEVADLIQIVAFDLPKGDPDAPLVEIGMGCVDESKPVILVIGHNVVPSVAVMDYMSDHGLDERIEVAGICCTAIDTTRYSQKAKIVGSIGRQLRFVRSGVADVIMVDEQCIRADILEQAKRIHAPLIATNDKALYGLVDRTNDSVDDIVAILTSGKEPGVVILDPVKAGEVAVRVVQITHEKRKELVNILTDEEFKEYVTMCQNCDANCIVACPQGLPIGEANKAAAKGDTAPLASLFDPCVGCGRCEQVCKKHIPIVDVILKASLPYVKSEKGMIRVGRGPVLDTEIRKVGAPLVLGTIPGIIAIVGCGNYPNGTKDVYRIAKEFAERKYIVVLTGCGAMDAALYRDKDGKTLYEKYPGDFDGGCVLNIGSCVSNAHIHGAAIKVAAIYARRNIRGNYAEIADYILNRVGACGVAWGAMSQKAASIASGVNRIGIPVVIGPHGWKYRRAYLGRKYVDEDWVVYDARDGSKVQIEPAPEHMLVAADTYQEAIPLIARLCFRPTDNSMGRQVKLTHYMDLSMKYLGVYPDDWHIFVRGEADLPLARKEEYLRILKEEHGWGIDLEAKKILSGPVRKMDVGFDATNLEELIKKNE</sequence>
<evidence type="ECO:0000256" key="4">
    <source>
        <dbReference type="ARBA" id="ARBA00022737"/>
    </source>
</evidence>
<dbReference type="GO" id="GO:0050418">
    <property type="term" value="F:hydroxylamine reductase activity"/>
    <property type="evidence" value="ECO:0007669"/>
    <property type="project" value="TreeGrafter"/>
</dbReference>
<dbReference type="InterPro" id="IPR004460">
    <property type="entry name" value="CdhA"/>
</dbReference>
<feature type="binding site" evidence="8">
    <location>
        <position position="441"/>
    </location>
    <ligand>
        <name>[4Fe-4S] cluster</name>
        <dbReference type="ChEBI" id="CHEBI:49883"/>
        <label>4</label>
    </ligand>
</feature>
<feature type="binding site" evidence="8">
    <location>
        <position position="77"/>
    </location>
    <ligand>
        <name>[4Fe-4S] cluster</name>
        <dbReference type="ChEBI" id="CHEBI:49883"/>
        <label>2</label>
    </ligand>
</feature>
<organism evidence="10 11">
    <name type="scientific">Candidatus Argoarchaeum ethanivorans</name>
    <dbReference type="NCBI Taxonomy" id="2608793"/>
    <lineage>
        <taxon>Archaea</taxon>
        <taxon>Methanobacteriati</taxon>
        <taxon>Methanobacteriota</taxon>
        <taxon>Stenosarchaea group</taxon>
        <taxon>Methanomicrobia</taxon>
        <taxon>Methanosarcinales</taxon>
        <taxon>Methanosarcinales incertae sedis</taxon>
        <taxon>GOM Arc I cluster</taxon>
        <taxon>Candidatus Argoarchaeum</taxon>
    </lineage>
</organism>
<dbReference type="InterPro" id="IPR016101">
    <property type="entry name" value="CO_DH_a-bundle"/>
</dbReference>
<evidence type="ECO:0000256" key="7">
    <source>
        <dbReference type="ARBA" id="ARBA00023014"/>
    </source>
</evidence>
<proteinExistence type="inferred from homology"/>
<comment type="cofactor">
    <cofactor evidence="8">
        <name>[Ni-4Fe-4S] cluster</name>
        <dbReference type="ChEBI" id="CHEBI:47739"/>
    </cofactor>
    <text evidence="8">Binds 2 [Ni-4Fe-4S] clusters per heterotetramer.</text>
</comment>
<dbReference type="GO" id="GO:0006084">
    <property type="term" value="P:acetyl-CoA metabolic process"/>
    <property type="evidence" value="ECO:0007669"/>
    <property type="project" value="InterPro"/>
</dbReference>
<evidence type="ECO:0000259" key="9">
    <source>
        <dbReference type="PROSITE" id="PS51379"/>
    </source>
</evidence>
<comment type="caution">
    <text evidence="10">The sequence shown here is derived from an EMBL/GenBank/DDBJ whole genome shotgun (WGS) entry which is preliminary data.</text>
</comment>
<dbReference type="GO" id="GO:0043885">
    <property type="term" value="F:anaerobic carbon-monoxide dehydrogenase activity"/>
    <property type="evidence" value="ECO:0007669"/>
    <property type="project" value="UniProtKB-UniRule"/>
</dbReference>
<dbReference type="NCBIfam" id="TIGR00314">
    <property type="entry name" value="cdhA"/>
    <property type="match status" value="1"/>
</dbReference>
<feature type="domain" description="4Fe-4S ferredoxin-type" evidence="9">
    <location>
        <begin position="431"/>
        <end position="461"/>
    </location>
</feature>
<comment type="function">
    <text evidence="8">Part of the ACDS complex that catalyzes the reversible cleavage of acetyl-CoA, allowing autotrophic growth from CO(2). The alpha-epsilon subcomponent functions as a carbon monoxide dehydrogenase.</text>
</comment>
<feature type="binding site" evidence="8">
    <location>
        <position position="409"/>
    </location>
    <ligand>
        <name>[4Fe-4S] cluster</name>
        <dbReference type="ChEBI" id="CHEBI:49883"/>
        <label>3</label>
    </ligand>
</feature>
<dbReference type="InterPro" id="IPR017896">
    <property type="entry name" value="4Fe4S_Fe-S-bd"/>
</dbReference>
<dbReference type="PROSITE" id="PS51379">
    <property type="entry name" value="4FE4S_FER_2"/>
    <property type="match status" value="1"/>
</dbReference>
<dbReference type="SUPFAM" id="SSF46548">
    <property type="entry name" value="alpha-helical ferredoxin"/>
    <property type="match status" value="1"/>
</dbReference>
<feature type="binding site" evidence="8">
    <location>
        <position position="447"/>
    </location>
    <ligand>
        <name>[4Fe-4S] cluster</name>
        <dbReference type="ChEBI" id="CHEBI:49883"/>
        <label>4</label>
    </ligand>
</feature>
<dbReference type="Proteomes" id="UP000291831">
    <property type="component" value="Unassembled WGS sequence"/>
</dbReference>
<feature type="binding site" evidence="8">
    <location>
        <position position="243"/>
    </location>
    <ligand>
        <name>[Ni-4Fe-4S] cluster</name>
        <dbReference type="ChEBI" id="CHEBI:47739"/>
    </ligand>
</feature>
<dbReference type="GO" id="GO:0006091">
    <property type="term" value="P:generation of precursor metabolites and energy"/>
    <property type="evidence" value="ECO:0007669"/>
    <property type="project" value="InterPro"/>
</dbReference>
<feature type="binding site" evidence="8">
    <location>
        <position position="271"/>
    </location>
    <ligand>
        <name>[Ni-4Fe-4S] cluster</name>
        <dbReference type="ChEBI" id="CHEBI:47739"/>
    </ligand>
</feature>
<evidence type="ECO:0000256" key="3">
    <source>
        <dbReference type="ARBA" id="ARBA00022723"/>
    </source>
</evidence>
<gene>
    <name evidence="8" type="primary">cdhA</name>
    <name evidence="10" type="ORF">AEth_00898</name>
</gene>
<evidence type="ECO:0000256" key="5">
    <source>
        <dbReference type="ARBA" id="ARBA00023002"/>
    </source>
</evidence>
<evidence type="ECO:0000313" key="11">
    <source>
        <dbReference type="Proteomes" id="UP000291831"/>
    </source>
</evidence>
<name>A0A8B3S2I7_9EURY</name>
<comment type="domain">
    <text evidence="8">Cluster B is an all-cysteinyl-liganded 4Fe-4S cluster; cluster C is a mixed Ni-Fe-S cluster which is the active site of CO oxidation. Cluster D is also an all-cysteinyl-liganded 4Fe-4S cluster that bridges the two subunits of the CODH dimer. Contains two additional 4Fe-4S clusters, dubbed E and F, that probably transport electrons from ferredoxin to the B cluster.</text>
</comment>
<keyword evidence="4" id="KW-0677">Repeat</keyword>
<dbReference type="InterPro" id="IPR011254">
    <property type="entry name" value="Prismane-like_sf"/>
</dbReference>
<dbReference type="PANTHER" id="PTHR30109">
    <property type="entry name" value="HYDROXYLAMINE REDUCTASE"/>
    <property type="match status" value="1"/>
</dbReference>
<evidence type="ECO:0000256" key="6">
    <source>
        <dbReference type="ARBA" id="ARBA00023004"/>
    </source>
</evidence>
<feature type="binding site" evidence="8">
    <location>
        <position position="573"/>
    </location>
    <ligand>
        <name>[Ni-4Fe-4S] cluster</name>
        <dbReference type="ChEBI" id="CHEBI:47739"/>
    </ligand>
</feature>
<dbReference type="Gene3D" id="3.40.50.2030">
    <property type="match status" value="2"/>
</dbReference>
<feature type="binding site" evidence="8">
    <location>
        <position position="69"/>
    </location>
    <ligand>
        <name>[4Fe-4S] cluster</name>
        <dbReference type="ChEBI" id="CHEBI:49883"/>
        <label>2</label>
    </ligand>
</feature>
<dbReference type="AlphaFoldDB" id="A0A8B3S2I7"/>
<dbReference type="Gene3D" id="1.20.1270.30">
    <property type="match status" value="1"/>
</dbReference>
<feature type="binding site" evidence="8">
    <location>
        <position position="451"/>
    </location>
    <ligand>
        <name>[4Fe-4S] cluster</name>
        <dbReference type="ChEBI" id="CHEBI:49883"/>
        <label>3</label>
    </ligand>
</feature>
<feature type="binding site" evidence="8">
    <location>
        <position position="444"/>
    </location>
    <ligand>
        <name>[4Fe-4S] cluster</name>
        <dbReference type="ChEBI" id="CHEBI:49883"/>
        <label>4</label>
    </ligand>
</feature>
<dbReference type="EC" id="1.2.7.4" evidence="8"/>
<keyword evidence="3 8" id="KW-0479">Metal-binding</keyword>
<feature type="binding site" evidence="8">
    <location>
        <position position="110"/>
    </location>
    <ligand>
        <name>CO</name>
        <dbReference type="ChEBI" id="CHEBI:17245"/>
    </ligand>
</feature>
<evidence type="ECO:0000256" key="1">
    <source>
        <dbReference type="ARBA" id="ARBA00022485"/>
    </source>
</evidence>